<dbReference type="InterPro" id="IPR002755">
    <property type="entry name" value="DNA_primase_S"/>
</dbReference>
<dbReference type="FunFam" id="3.90.920.10:FF:000003">
    <property type="entry name" value="DNA primase"/>
    <property type="match status" value="1"/>
</dbReference>
<dbReference type="GO" id="GO:0006269">
    <property type="term" value="P:DNA replication, synthesis of primer"/>
    <property type="evidence" value="ECO:0007669"/>
    <property type="project" value="UniProtKB-KW"/>
</dbReference>
<keyword evidence="9" id="KW-0804">Transcription</keyword>
<dbReference type="Pfam" id="PF01896">
    <property type="entry name" value="DNA_primase_S"/>
    <property type="match status" value="1"/>
</dbReference>
<dbReference type="SUPFAM" id="SSF56747">
    <property type="entry name" value="Prim-pol domain"/>
    <property type="match status" value="1"/>
</dbReference>
<dbReference type="InterPro" id="IPR014052">
    <property type="entry name" value="DNA_primase_ssu_euk/arc"/>
</dbReference>
<protein>
    <recommendedName>
        <fullName evidence="10">DNA primase</fullName>
        <ecNumber evidence="10">2.7.7.-</ecNumber>
    </recommendedName>
</protein>
<keyword evidence="5" id="KW-0548">Nucleotidyltransferase</keyword>
<dbReference type="Gene3D" id="3.90.920.10">
    <property type="entry name" value="DNA primase, PRIM domain"/>
    <property type="match status" value="1"/>
</dbReference>
<evidence type="ECO:0000256" key="1">
    <source>
        <dbReference type="ARBA" id="ARBA00009762"/>
    </source>
</evidence>
<dbReference type="GO" id="GO:0046872">
    <property type="term" value="F:metal ion binding"/>
    <property type="evidence" value="ECO:0007669"/>
    <property type="project" value="UniProtKB-KW"/>
</dbReference>
<dbReference type="NCBIfam" id="TIGR00335">
    <property type="entry name" value="primase_sml"/>
    <property type="match status" value="1"/>
</dbReference>
<accession>A0A0C3SA82</accession>
<keyword evidence="12" id="KW-1185">Reference proteome</keyword>
<dbReference type="EMBL" id="KN840510">
    <property type="protein sequence ID" value="KIP06800.1"/>
    <property type="molecule type" value="Genomic_DNA"/>
</dbReference>
<dbReference type="CDD" id="cd04860">
    <property type="entry name" value="AE_Prim_S"/>
    <property type="match status" value="1"/>
</dbReference>
<dbReference type="OrthoDB" id="19606at2759"/>
<evidence type="ECO:0000256" key="4">
    <source>
        <dbReference type="ARBA" id="ARBA00022679"/>
    </source>
</evidence>
<evidence type="ECO:0000256" key="3">
    <source>
        <dbReference type="ARBA" id="ARBA00022515"/>
    </source>
</evidence>
<dbReference type="STRING" id="745531.A0A0C3SA82"/>
<gene>
    <name evidence="11" type="ORF">PHLGIDRAFT_90445</name>
</gene>
<evidence type="ECO:0000256" key="5">
    <source>
        <dbReference type="ARBA" id="ARBA00022695"/>
    </source>
</evidence>
<evidence type="ECO:0000256" key="8">
    <source>
        <dbReference type="ARBA" id="ARBA00022833"/>
    </source>
</evidence>
<dbReference type="GO" id="GO:0003899">
    <property type="term" value="F:DNA-directed RNA polymerase activity"/>
    <property type="evidence" value="ECO:0007669"/>
    <property type="project" value="InterPro"/>
</dbReference>
<dbReference type="Proteomes" id="UP000053257">
    <property type="component" value="Unassembled WGS sequence"/>
</dbReference>
<proteinExistence type="inferred from homology"/>
<evidence type="ECO:0000256" key="9">
    <source>
        <dbReference type="ARBA" id="ARBA00023163"/>
    </source>
</evidence>
<organism evidence="11 12">
    <name type="scientific">Phlebiopsis gigantea (strain 11061_1 CR5-6)</name>
    <name type="common">White-rot fungus</name>
    <name type="synonym">Peniophora gigantea</name>
    <dbReference type="NCBI Taxonomy" id="745531"/>
    <lineage>
        <taxon>Eukaryota</taxon>
        <taxon>Fungi</taxon>
        <taxon>Dikarya</taxon>
        <taxon>Basidiomycota</taxon>
        <taxon>Agaricomycotina</taxon>
        <taxon>Agaricomycetes</taxon>
        <taxon>Polyporales</taxon>
        <taxon>Phanerochaetaceae</taxon>
        <taxon>Phlebiopsis</taxon>
    </lineage>
</organism>
<name>A0A0C3SA82_PHLG1</name>
<keyword evidence="4 10" id="KW-0808">Transferase</keyword>
<evidence type="ECO:0000256" key="7">
    <source>
        <dbReference type="ARBA" id="ARBA00022723"/>
    </source>
</evidence>
<dbReference type="AlphaFoldDB" id="A0A0C3SA82"/>
<reference evidence="11 12" key="1">
    <citation type="journal article" date="2014" name="PLoS Genet.">
        <title>Analysis of the Phlebiopsis gigantea genome, transcriptome and secretome provides insight into its pioneer colonization strategies of wood.</title>
        <authorList>
            <person name="Hori C."/>
            <person name="Ishida T."/>
            <person name="Igarashi K."/>
            <person name="Samejima M."/>
            <person name="Suzuki H."/>
            <person name="Master E."/>
            <person name="Ferreira P."/>
            <person name="Ruiz-Duenas F.J."/>
            <person name="Held B."/>
            <person name="Canessa P."/>
            <person name="Larrondo L.F."/>
            <person name="Schmoll M."/>
            <person name="Druzhinina I.S."/>
            <person name="Kubicek C.P."/>
            <person name="Gaskell J.A."/>
            <person name="Kersten P."/>
            <person name="St John F."/>
            <person name="Glasner J."/>
            <person name="Sabat G."/>
            <person name="Splinter BonDurant S."/>
            <person name="Syed K."/>
            <person name="Yadav J."/>
            <person name="Mgbeahuruike A.C."/>
            <person name="Kovalchuk A."/>
            <person name="Asiegbu F.O."/>
            <person name="Lackner G."/>
            <person name="Hoffmeister D."/>
            <person name="Rencoret J."/>
            <person name="Gutierrez A."/>
            <person name="Sun H."/>
            <person name="Lindquist E."/>
            <person name="Barry K."/>
            <person name="Riley R."/>
            <person name="Grigoriev I.V."/>
            <person name="Henrissat B."/>
            <person name="Kues U."/>
            <person name="Berka R.M."/>
            <person name="Martinez A.T."/>
            <person name="Covert S.F."/>
            <person name="Blanchette R.A."/>
            <person name="Cullen D."/>
        </authorList>
    </citation>
    <scope>NUCLEOTIDE SEQUENCE [LARGE SCALE GENOMIC DNA]</scope>
    <source>
        <strain evidence="11 12">11061_1 CR5-6</strain>
    </source>
</reference>
<comment type="similarity">
    <text evidence="1 10">Belongs to the eukaryotic-type primase small subunit family.</text>
</comment>
<dbReference type="PANTHER" id="PTHR10536">
    <property type="entry name" value="DNA PRIMASE SMALL SUBUNIT"/>
    <property type="match status" value="1"/>
</dbReference>
<dbReference type="EC" id="2.7.7.-" evidence="10"/>
<evidence type="ECO:0000313" key="11">
    <source>
        <dbReference type="EMBL" id="KIP06800.1"/>
    </source>
</evidence>
<dbReference type="HOGENOM" id="CLU_028288_3_2_1"/>
<keyword evidence="7" id="KW-0479">Metal-binding</keyword>
<keyword evidence="6 10" id="KW-0235">DNA replication</keyword>
<dbReference type="GO" id="GO:0005658">
    <property type="term" value="C:alpha DNA polymerase:primase complex"/>
    <property type="evidence" value="ECO:0007669"/>
    <property type="project" value="UniProtKB-ARBA"/>
</dbReference>
<sequence length="414" mass="47992">MTMNIDEEPLTPEVMLAFYRRLYPFKSIFSWLNQGHTPTKLFTQREFAFTLQGDVYLRYQSFNTADELKKQVCTMNPTRFEIGPQYTLRPRDKKLARPGTFQPVERELVFDIDMTDYDPIRTCCSDAAICSRCWAFIAVAVKVLDNSIRENFGYKHLLWVYSGRRGIHLWISDKEAMQLTDDQRRSLVGWMSVIQGSKDQHKKVNVRPASRPLPPTLSSMLGTLAEAFSQIILDDQDLFRSAEGWKELLHLLPKDFVDDLGDHWKGKDRSSEDKWKDVKKFVKTNGPQGSAKRRMYESALEDIILQYTYPRLDAEVSKHRNHLLKAPFCVHPKTGRVCVPVDPETIDDFDPGNVPTVGQLLRELHEAEDPEVGEHHSDWMKTSLKPYVDMLDKHATEIIVEVVRKKKEEGDKTW</sequence>
<evidence type="ECO:0000256" key="6">
    <source>
        <dbReference type="ARBA" id="ARBA00022705"/>
    </source>
</evidence>
<keyword evidence="8" id="KW-0862">Zinc</keyword>
<evidence type="ECO:0000313" key="12">
    <source>
        <dbReference type="Proteomes" id="UP000053257"/>
    </source>
</evidence>
<keyword evidence="2 10" id="KW-0240">DNA-directed RNA polymerase</keyword>
<evidence type="ECO:0000256" key="10">
    <source>
        <dbReference type="RuleBase" id="RU003514"/>
    </source>
</evidence>
<evidence type="ECO:0000256" key="2">
    <source>
        <dbReference type="ARBA" id="ARBA00022478"/>
    </source>
</evidence>
<keyword evidence="3 10" id="KW-0639">Primosome</keyword>